<feature type="domain" description="AB hydrolase-1" evidence="2">
    <location>
        <begin position="51"/>
        <end position="267"/>
    </location>
</feature>
<dbReference type="GO" id="GO:0004806">
    <property type="term" value="F:triacylglycerol lipase activity"/>
    <property type="evidence" value="ECO:0007669"/>
    <property type="project" value="TreeGrafter"/>
</dbReference>
<evidence type="ECO:0000313" key="3">
    <source>
        <dbReference type="EMBL" id="EWT01020.1"/>
    </source>
</evidence>
<dbReference type="GO" id="GO:0046503">
    <property type="term" value="P:glycerolipid catabolic process"/>
    <property type="evidence" value="ECO:0007669"/>
    <property type="project" value="TreeGrafter"/>
</dbReference>
<dbReference type="PANTHER" id="PTHR43433:SF5">
    <property type="entry name" value="AB HYDROLASE-1 DOMAIN-CONTAINING PROTEIN"/>
    <property type="match status" value="1"/>
</dbReference>
<dbReference type="InterPro" id="IPR050471">
    <property type="entry name" value="AB_hydrolase"/>
</dbReference>
<dbReference type="STRING" id="1386089.N865_11945"/>
<keyword evidence="3" id="KW-0378">Hydrolase</keyword>
<accession>W9G4V4</accession>
<dbReference type="AlphaFoldDB" id="W9G4V4"/>
<dbReference type="SUPFAM" id="SSF53474">
    <property type="entry name" value="alpha/beta-Hydrolases"/>
    <property type="match status" value="1"/>
</dbReference>
<dbReference type="EMBL" id="AWSA01000029">
    <property type="protein sequence ID" value="EWT01020.1"/>
    <property type="molecule type" value="Genomic_DNA"/>
</dbReference>
<keyword evidence="4" id="KW-1185">Reference proteome</keyword>
<dbReference type="PATRIC" id="fig|1386089.3.peg.2724"/>
<evidence type="ECO:0000259" key="2">
    <source>
        <dbReference type="Pfam" id="PF12697"/>
    </source>
</evidence>
<dbReference type="InterPro" id="IPR029058">
    <property type="entry name" value="AB_hydrolase_fold"/>
</dbReference>
<dbReference type="Proteomes" id="UP000019489">
    <property type="component" value="Unassembled WGS sequence"/>
</dbReference>
<dbReference type="InterPro" id="IPR000073">
    <property type="entry name" value="AB_hydrolase_1"/>
</dbReference>
<evidence type="ECO:0000256" key="1">
    <source>
        <dbReference type="SAM" id="MobiDB-lite"/>
    </source>
</evidence>
<dbReference type="eggNOG" id="COG2267">
    <property type="taxonomic scope" value="Bacteria"/>
</dbReference>
<dbReference type="OrthoDB" id="63519at2"/>
<gene>
    <name evidence="3" type="ORF">N865_11945</name>
</gene>
<dbReference type="PANTHER" id="PTHR43433">
    <property type="entry name" value="HYDROLASE, ALPHA/BETA FOLD FAMILY PROTEIN"/>
    <property type="match status" value="1"/>
</dbReference>
<dbReference type="Pfam" id="PF12697">
    <property type="entry name" value="Abhydrolase_6"/>
    <property type="match status" value="1"/>
</dbReference>
<dbReference type="Gene3D" id="3.40.50.1820">
    <property type="entry name" value="alpha/beta hydrolase"/>
    <property type="match status" value="1"/>
</dbReference>
<proteinExistence type="predicted"/>
<feature type="region of interest" description="Disordered" evidence="1">
    <location>
        <begin position="1"/>
        <end position="24"/>
    </location>
</feature>
<protein>
    <submittedName>
        <fullName evidence="3">Hydrolase</fullName>
    </submittedName>
</protein>
<evidence type="ECO:0000313" key="4">
    <source>
        <dbReference type="Proteomes" id="UP000019489"/>
    </source>
</evidence>
<dbReference type="RefSeq" id="WP_051510570.1">
    <property type="nucleotide sequence ID" value="NZ_AWSA01000029.1"/>
</dbReference>
<organism evidence="3 4">
    <name type="scientific">Intrasporangium oryzae NRRL B-24470</name>
    <dbReference type="NCBI Taxonomy" id="1386089"/>
    <lineage>
        <taxon>Bacteria</taxon>
        <taxon>Bacillati</taxon>
        <taxon>Actinomycetota</taxon>
        <taxon>Actinomycetes</taxon>
        <taxon>Micrococcales</taxon>
        <taxon>Intrasporangiaceae</taxon>
        <taxon>Intrasporangium</taxon>
    </lineage>
</organism>
<feature type="compositionally biased region" description="Basic and acidic residues" evidence="1">
    <location>
        <begin position="1"/>
        <end position="22"/>
    </location>
</feature>
<reference evidence="3 4" key="1">
    <citation type="submission" date="2013-08" db="EMBL/GenBank/DDBJ databases">
        <title>Intrasporangium oryzae NRRL B-24470.</title>
        <authorList>
            <person name="Liu H."/>
            <person name="Wang G."/>
        </authorList>
    </citation>
    <scope>NUCLEOTIDE SEQUENCE [LARGE SCALE GENOMIC DNA]</scope>
    <source>
        <strain evidence="3 4">NRRL B-24470</strain>
    </source>
</reference>
<name>W9G4V4_9MICO</name>
<comment type="caution">
    <text evidence="3">The sequence shown here is derived from an EMBL/GenBank/DDBJ whole genome shotgun (WGS) entry which is preliminary data.</text>
</comment>
<sequence length="287" mass="30641">MTTEHDTIQHDTIQHDQHDTTADVRTTTSADGTTIAYEAYGTGPAVVTVGGAFCDRGALRELAQALGERGFTGVTYDRRGRGDSTDTSPYAVQREVEDLTAVVEAVTPGERAFAHGISSGGALVLEALAAGAPVERASVVEVPYRTPAFPPLPEDYIGTLERFEAAGDREGIMRYFHTQIVGMPEETLEPMKGTPFWDELMALTPTVRYDGLCLGGDDQRIPADRLATVTTPVLTIASSGTAMPWLHDAPAVVAEALPQGRTVELEGGFHEVPAAVLAPVLAEFYRG</sequence>